<proteinExistence type="predicted"/>
<gene>
    <name evidence="2" type="ORF">ENS64_10520</name>
</gene>
<reference evidence="2" key="1">
    <citation type="journal article" date="2020" name="mSystems">
        <title>Genome- and Community-Level Interaction Insights into Carbon Utilization and Element Cycling Functions of Hydrothermarchaeota in Hydrothermal Sediment.</title>
        <authorList>
            <person name="Zhou Z."/>
            <person name="Liu Y."/>
            <person name="Xu W."/>
            <person name="Pan J."/>
            <person name="Luo Z.H."/>
            <person name="Li M."/>
        </authorList>
    </citation>
    <scope>NUCLEOTIDE SEQUENCE [LARGE SCALE GENOMIC DNA]</scope>
    <source>
        <strain evidence="2">SpSt-508</strain>
    </source>
</reference>
<protein>
    <submittedName>
        <fullName evidence="2">Uncharacterized protein</fullName>
    </submittedName>
</protein>
<organism evidence="2">
    <name type="scientific">Schlesneria paludicola</name>
    <dbReference type="NCBI Taxonomy" id="360056"/>
    <lineage>
        <taxon>Bacteria</taxon>
        <taxon>Pseudomonadati</taxon>
        <taxon>Planctomycetota</taxon>
        <taxon>Planctomycetia</taxon>
        <taxon>Planctomycetales</taxon>
        <taxon>Planctomycetaceae</taxon>
        <taxon>Schlesneria</taxon>
    </lineage>
</organism>
<name>A0A7C4LMU2_9PLAN</name>
<accession>A0A7C4LMU2</accession>
<feature type="region of interest" description="Disordered" evidence="1">
    <location>
        <begin position="133"/>
        <end position="161"/>
    </location>
</feature>
<sequence length="161" mass="18008">MLWRLREGDAMRLSEIHREIGEYRERHRQQAPAVTTVSSTLRSALDKGLLKDVRLVGGKVQSAPPASGRGLVASRSPQTAYQAAVTASDVLLPQVRQLIECARWASARRCCLPCSQCSACLPARCKKSRRFSARGDRHQRVSRQRNHVAPPCATQDRRDSY</sequence>
<dbReference type="AlphaFoldDB" id="A0A7C4LMU2"/>
<evidence type="ECO:0000313" key="2">
    <source>
        <dbReference type="EMBL" id="HGT39678.1"/>
    </source>
</evidence>
<dbReference type="EMBL" id="DSVQ01000014">
    <property type="protein sequence ID" value="HGT39678.1"/>
    <property type="molecule type" value="Genomic_DNA"/>
</dbReference>
<comment type="caution">
    <text evidence="2">The sequence shown here is derived from an EMBL/GenBank/DDBJ whole genome shotgun (WGS) entry which is preliminary data.</text>
</comment>
<evidence type="ECO:0000256" key="1">
    <source>
        <dbReference type="SAM" id="MobiDB-lite"/>
    </source>
</evidence>